<evidence type="ECO:0000313" key="2">
    <source>
        <dbReference type="EMBL" id="MBS3058786.1"/>
    </source>
</evidence>
<feature type="transmembrane region" description="Helical" evidence="1">
    <location>
        <begin position="52"/>
        <end position="71"/>
    </location>
</feature>
<reference evidence="2" key="2">
    <citation type="submission" date="2021-05" db="EMBL/GenBank/DDBJ databases">
        <title>Protein family content uncovers lineage relationships and bacterial pathway maintenance mechanisms in DPANN archaea.</title>
        <authorList>
            <person name="Castelle C.J."/>
            <person name="Meheust R."/>
            <person name="Jaffe A.L."/>
            <person name="Seitz K."/>
            <person name="Gong X."/>
            <person name="Baker B.J."/>
            <person name="Banfield J.F."/>
        </authorList>
    </citation>
    <scope>NUCLEOTIDE SEQUENCE</scope>
    <source>
        <strain evidence="2">RIFCSPLOWO2_01_FULL_43_13</strain>
    </source>
</reference>
<dbReference type="AlphaFoldDB" id="A0A8T4L753"/>
<dbReference type="GO" id="GO:0016020">
    <property type="term" value="C:membrane"/>
    <property type="evidence" value="ECO:0007669"/>
    <property type="project" value="InterPro"/>
</dbReference>
<keyword evidence="1" id="KW-1133">Transmembrane helix</keyword>
<evidence type="ECO:0000313" key="3">
    <source>
        <dbReference type="Proteomes" id="UP000680185"/>
    </source>
</evidence>
<feature type="non-terminal residue" evidence="2">
    <location>
        <position position="83"/>
    </location>
</feature>
<gene>
    <name evidence="2" type="ORF">J4478_05295</name>
</gene>
<name>A0A8T4L753_9ARCH</name>
<dbReference type="Gene3D" id="1.20.120.1760">
    <property type="match status" value="1"/>
</dbReference>
<dbReference type="InterPro" id="IPR000462">
    <property type="entry name" value="CDP-OH_P_trans"/>
</dbReference>
<comment type="caution">
    <text evidence="2">The sequence shown here is derived from an EMBL/GenBank/DDBJ whole genome shotgun (WGS) entry which is preliminary data.</text>
</comment>
<dbReference type="GO" id="GO:0008654">
    <property type="term" value="P:phospholipid biosynthetic process"/>
    <property type="evidence" value="ECO:0007669"/>
    <property type="project" value="InterPro"/>
</dbReference>
<dbReference type="Proteomes" id="UP000680185">
    <property type="component" value="Unassembled WGS sequence"/>
</dbReference>
<reference evidence="2" key="1">
    <citation type="submission" date="2021-03" db="EMBL/GenBank/DDBJ databases">
        <authorList>
            <person name="Jaffe A."/>
        </authorList>
    </citation>
    <scope>NUCLEOTIDE SEQUENCE</scope>
    <source>
        <strain evidence="2">RIFCSPLOWO2_01_FULL_43_13</strain>
    </source>
</reference>
<sequence length="83" mass="8642">MLGGKFRKKLKALLAAAGKALSIIPLTANQFTATSILLALIAALFIANQNLAAGLLFVVLAILVDVLDGSFAEAKKQKSNFGN</sequence>
<evidence type="ECO:0000256" key="1">
    <source>
        <dbReference type="SAM" id="Phobius"/>
    </source>
</evidence>
<dbReference type="GO" id="GO:0016780">
    <property type="term" value="F:phosphotransferase activity, for other substituted phosphate groups"/>
    <property type="evidence" value="ECO:0007669"/>
    <property type="project" value="InterPro"/>
</dbReference>
<proteinExistence type="predicted"/>
<protein>
    <submittedName>
        <fullName evidence="2">CDP-alcohol phosphatidyltransferase family protein</fullName>
    </submittedName>
</protein>
<dbReference type="InterPro" id="IPR043130">
    <property type="entry name" value="CDP-OH_PTrfase_TM_dom"/>
</dbReference>
<dbReference type="Pfam" id="PF01066">
    <property type="entry name" value="CDP-OH_P_transf"/>
    <property type="match status" value="1"/>
</dbReference>
<organism evidence="2 3">
    <name type="scientific">Candidatus Iainarchaeum sp</name>
    <dbReference type="NCBI Taxonomy" id="3101447"/>
    <lineage>
        <taxon>Archaea</taxon>
        <taxon>Candidatus Iainarchaeota</taxon>
        <taxon>Candidatus Iainarchaeia</taxon>
        <taxon>Candidatus Iainarchaeales</taxon>
        <taxon>Candidatus Iainarchaeaceae</taxon>
        <taxon>Candidatus Iainarchaeum</taxon>
    </lineage>
</organism>
<feature type="transmembrane region" description="Helical" evidence="1">
    <location>
        <begin position="21"/>
        <end position="46"/>
    </location>
</feature>
<keyword evidence="1" id="KW-0472">Membrane</keyword>
<keyword evidence="1" id="KW-0812">Transmembrane</keyword>
<dbReference type="EMBL" id="JAGVWB010000040">
    <property type="protein sequence ID" value="MBS3058786.1"/>
    <property type="molecule type" value="Genomic_DNA"/>
</dbReference>
<accession>A0A8T4L753</accession>